<feature type="non-terminal residue" evidence="2">
    <location>
        <position position="1"/>
    </location>
</feature>
<proteinExistence type="predicted"/>
<gene>
    <name evidence="2" type="ORF">AAA083_02565</name>
</gene>
<name>A0ABV1J9U9_9ACTN</name>
<keyword evidence="3" id="KW-1185">Reference proteome</keyword>
<reference evidence="2 3" key="1">
    <citation type="submission" date="2024-04" db="EMBL/GenBank/DDBJ databases">
        <title>Human intestinal bacterial collection.</title>
        <authorList>
            <person name="Pauvert C."/>
            <person name="Hitch T.C.A."/>
            <person name="Clavel T."/>
        </authorList>
    </citation>
    <scope>NUCLEOTIDE SEQUENCE [LARGE SCALE GENOMIC DNA]</scope>
    <source>
        <strain evidence="2 3">CLA-KB-H42</strain>
    </source>
</reference>
<dbReference type="EMBL" id="JBBNOP010000001">
    <property type="protein sequence ID" value="MEQ3361855.1"/>
    <property type="molecule type" value="Genomic_DNA"/>
</dbReference>
<protein>
    <recommendedName>
        <fullName evidence="4">DUF2975 domain-containing protein</fullName>
    </recommendedName>
</protein>
<evidence type="ECO:0008006" key="4">
    <source>
        <dbReference type="Google" id="ProtNLM"/>
    </source>
</evidence>
<dbReference type="Proteomes" id="UP001487305">
    <property type="component" value="Unassembled WGS sequence"/>
</dbReference>
<accession>A0ABV1J9U9</accession>
<feature type="transmembrane region" description="Helical" evidence="1">
    <location>
        <begin position="71"/>
        <end position="89"/>
    </location>
</feature>
<keyword evidence="1" id="KW-0472">Membrane</keyword>
<evidence type="ECO:0000313" key="3">
    <source>
        <dbReference type="Proteomes" id="UP001487305"/>
    </source>
</evidence>
<keyword evidence="1" id="KW-1133">Transmembrane helix</keyword>
<evidence type="ECO:0000313" key="2">
    <source>
        <dbReference type="EMBL" id="MEQ3361855.1"/>
    </source>
</evidence>
<organism evidence="2 3">
    <name type="scientific">Raoultibacter massiliensis</name>
    <dbReference type="NCBI Taxonomy" id="1852371"/>
    <lineage>
        <taxon>Bacteria</taxon>
        <taxon>Bacillati</taxon>
        <taxon>Actinomycetota</taxon>
        <taxon>Coriobacteriia</taxon>
        <taxon>Eggerthellales</taxon>
        <taxon>Eggerthellaceae</taxon>
        <taxon>Raoultibacter</taxon>
    </lineage>
</organism>
<keyword evidence="1" id="KW-0812">Transmembrane</keyword>
<comment type="caution">
    <text evidence="2">The sequence shown here is derived from an EMBL/GenBank/DDBJ whole genome shotgun (WGS) entry which is preliminary data.</text>
</comment>
<sequence>GTPQQRSLERRSISAAIITQVKRIRTMALLMIWLAVLELTMSAGSAILFLQSGIEIQVVGTTDLGGSVVKINGGAIFMAAVLYCLSVFFEYGSLLQQLTDETM</sequence>
<dbReference type="RefSeq" id="WP_349227080.1">
    <property type="nucleotide sequence ID" value="NZ_JBBNOP010000001.1"/>
</dbReference>
<evidence type="ECO:0000256" key="1">
    <source>
        <dbReference type="SAM" id="Phobius"/>
    </source>
</evidence>
<feature type="transmembrane region" description="Helical" evidence="1">
    <location>
        <begin position="28"/>
        <end position="51"/>
    </location>
</feature>